<organism evidence="1 2">
    <name type="scientific">Liparis tanakae</name>
    <name type="common">Tanaka's snailfish</name>
    <dbReference type="NCBI Taxonomy" id="230148"/>
    <lineage>
        <taxon>Eukaryota</taxon>
        <taxon>Metazoa</taxon>
        <taxon>Chordata</taxon>
        <taxon>Craniata</taxon>
        <taxon>Vertebrata</taxon>
        <taxon>Euteleostomi</taxon>
        <taxon>Actinopterygii</taxon>
        <taxon>Neopterygii</taxon>
        <taxon>Teleostei</taxon>
        <taxon>Neoteleostei</taxon>
        <taxon>Acanthomorphata</taxon>
        <taxon>Eupercaria</taxon>
        <taxon>Perciformes</taxon>
        <taxon>Cottioidei</taxon>
        <taxon>Cottales</taxon>
        <taxon>Liparidae</taxon>
        <taxon>Liparis</taxon>
    </lineage>
</organism>
<comment type="caution">
    <text evidence="1">The sequence shown here is derived from an EMBL/GenBank/DDBJ whole genome shotgun (WGS) entry which is preliminary data.</text>
</comment>
<dbReference type="Proteomes" id="UP000314294">
    <property type="component" value="Unassembled WGS sequence"/>
</dbReference>
<gene>
    <name evidence="1" type="ORF">EYF80_008037</name>
</gene>
<evidence type="ECO:0000313" key="2">
    <source>
        <dbReference type="Proteomes" id="UP000314294"/>
    </source>
</evidence>
<keyword evidence="2" id="KW-1185">Reference proteome</keyword>
<dbReference type="AlphaFoldDB" id="A0A4Z2IUU1"/>
<sequence length="71" mass="8282">MDWSNWMASASVSLHSRVMDLILNSRAFEVKKLSELFDRVVRSLEKSDFYKTSEQRLGTAEFQWLNGLVII</sequence>
<name>A0A4Z2IUU1_9TELE</name>
<proteinExistence type="predicted"/>
<evidence type="ECO:0000313" key="1">
    <source>
        <dbReference type="EMBL" id="TNN81591.1"/>
    </source>
</evidence>
<protein>
    <submittedName>
        <fullName evidence="1">Uncharacterized protein</fullName>
    </submittedName>
</protein>
<reference evidence="1 2" key="1">
    <citation type="submission" date="2019-03" db="EMBL/GenBank/DDBJ databases">
        <title>First draft genome of Liparis tanakae, snailfish: a comprehensive survey of snailfish specific genes.</title>
        <authorList>
            <person name="Kim W."/>
            <person name="Song I."/>
            <person name="Jeong J.-H."/>
            <person name="Kim D."/>
            <person name="Kim S."/>
            <person name="Ryu S."/>
            <person name="Song J.Y."/>
            <person name="Lee S.K."/>
        </authorList>
    </citation>
    <scope>NUCLEOTIDE SEQUENCE [LARGE SCALE GENOMIC DNA]</scope>
    <source>
        <tissue evidence="1">Muscle</tissue>
    </source>
</reference>
<accession>A0A4Z2IUU1</accession>
<dbReference type="EMBL" id="SRLO01000045">
    <property type="protein sequence ID" value="TNN81591.1"/>
    <property type="molecule type" value="Genomic_DNA"/>
</dbReference>